<proteinExistence type="predicted"/>
<sequence>MSVKRSVLLERKIPKMLY</sequence>
<accession>A0A0A9FG55</accession>
<name>A0A0A9FG55_ARUDO</name>
<protein>
    <submittedName>
        <fullName evidence="1">Uncharacterized protein</fullName>
    </submittedName>
</protein>
<dbReference type="EMBL" id="GBRH01190653">
    <property type="protein sequence ID" value="JAE07243.1"/>
    <property type="molecule type" value="Transcribed_RNA"/>
</dbReference>
<evidence type="ECO:0000313" key="1">
    <source>
        <dbReference type="EMBL" id="JAE07243.1"/>
    </source>
</evidence>
<reference evidence="1" key="2">
    <citation type="journal article" date="2015" name="Data Brief">
        <title>Shoot transcriptome of the giant reed, Arundo donax.</title>
        <authorList>
            <person name="Barrero R.A."/>
            <person name="Guerrero F.D."/>
            <person name="Moolhuijzen P."/>
            <person name="Goolsby J.A."/>
            <person name="Tidwell J."/>
            <person name="Bellgard S.E."/>
            <person name="Bellgard M.I."/>
        </authorList>
    </citation>
    <scope>NUCLEOTIDE SEQUENCE</scope>
    <source>
        <tissue evidence="1">Shoot tissue taken approximately 20 cm above the soil surface</tissue>
    </source>
</reference>
<reference evidence="1" key="1">
    <citation type="submission" date="2014-09" db="EMBL/GenBank/DDBJ databases">
        <authorList>
            <person name="Magalhaes I.L.F."/>
            <person name="Oliveira U."/>
            <person name="Santos F.R."/>
            <person name="Vidigal T.H.D.A."/>
            <person name="Brescovit A.D."/>
            <person name="Santos A.J."/>
        </authorList>
    </citation>
    <scope>NUCLEOTIDE SEQUENCE</scope>
    <source>
        <tissue evidence="1">Shoot tissue taken approximately 20 cm above the soil surface</tissue>
    </source>
</reference>
<dbReference type="AlphaFoldDB" id="A0A0A9FG55"/>
<organism evidence="1">
    <name type="scientific">Arundo donax</name>
    <name type="common">Giant reed</name>
    <name type="synonym">Donax arundinaceus</name>
    <dbReference type="NCBI Taxonomy" id="35708"/>
    <lineage>
        <taxon>Eukaryota</taxon>
        <taxon>Viridiplantae</taxon>
        <taxon>Streptophyta</taxon>
        <taxon>Embryophyta</taxon>
        <taxon>Tracheophyta</taxon>
        <taxon>Spermatophyta</taxon>
        <taxon>Magnoliopsida</taxon>
        <taxon>Liliopsida</taxon>
        <taxon>Poales</taxon>
        <taxon>Poaceae</taxon>
        <taxon>PACMAD clade</taxon>
        <taxon>Arundinoideae</taxon>
        <taxon>Arundineae</taxon>
        <taxon>Arundo</taxon>
    </lineage>
</organism>